<reference evidence="1" key="2">
    <citation type="submission" date="2020-09" db="EMBL/GenBank/DDBJ databases">
        <authorList>
            <person name="Sun Q."/>
            <person name="Ohkuma M."/>
        </authorList>
    </citation>
    <scope>NUCLEOTIDE SEQUENCE</scope>
    <source>
        <strain evidence="1">JCM 4790</strain>
    </source>
</reference>
<dbReference type="EMBL" id="BMVU01000003">
    <property type="protein sequence ID" value="GGX60736.1"/>
    <property type="molecule type" value="Genomic_DNA"/>
</dbReference>
<dbReference type="Proteomes" id="UP000619244">
    <property type="component" value="Unassembled WGS sequence"/>
</dbReference>
<accession>A0A918KET4</accession>
<gene>
    <name evidence="1" type="ORF">GCM10010358_14120</name>
</gene>
<comment type="caution">
    <text evidence="1">The sequence shown here is derived from an EMBL/GenBank/DDBJ whole genome shotgun (WGS) entry which is preliminary data.</text>
</comment>
<reference evidence="1" key="1">
    <citation type="journal article" date="2014" name="Int. J. Syst. Evol. Microbiol.">
        <title>Complete genome sequence of Corynebacterium casei LMG S-19264T (=DSM 44701T), isolated from a smear-ripened cheese.</title>
        <authorList>
            <consortium name="US DOE Joint Genome Institute (JGI-PGF)"/>
            <person name="Walter F."/>
            <person name="Albersmeier A."/>
            <person name="Kalinowski J."/>
            <person name="Ruckert C."/>
        </authorList>
    </citation>
    <scope>NUCLEOTIDE SEQUENCE</scope>
    <source>
        <strain evidence="1">JCM 4790</strain>
    </source>
</reference>
<organism evidence="1 2">
    <name type="scientific">Streptomyces minutiscleroticus</name>
    <dbReference type="NCBI Taxonomy" id="68238"/>
    <lineage>
        <taxon>Bacteria</taxon>
        <taxon>Bacillati</taxon>
        <taxon>Actinomycetota</taxon>
        <taxon>Actinomycetes</taxon>
        <taxon>Kitasatosporales</taxon>
        <taxon>Streptomycetaceae</taxon>
        <taxon>Streptomyces</taxon>
    </lineage>
</organism>
<proteinExistence type="predicted"/>
<evidence type="ECO:0000313" key="2">
    <source>
        <dbReference type="Proteomes" id="UP000619244"/>
    </source>
</evidence>
<sequence>MEEETTVDVLALQILEVDDEPDQGVCVDAMCPILTLGSDSCEVAAE</sequence>
<evidence type="ECO:0000313" key="1">
    <source>
        <dbReference type="EMBL" id="GGX60736.1"/>
    </source>
</evidence>
<protein>
    <submittedName>
        <fullName evidence="1">Uncharacterized protein</fullName>
    </submittedName>
</protein>
<keyword evidence="2" id="KW-1185">Reference proteome</keyword>
<dbReference type="AlphaFoldDB" id="A0A918KET4"/>
<dbReference type="RefSeq" id="WP_190189270.1">
    <property type="nucleotide sequence ID" value="NZ_BMVU01000003.1"/>
</dbReference>
<name>A0A918KET4_9ACTN</name>